<gene>
    <name evidence="4" type="primary">wcaI</name>
</gene>
<dbReference type="RefSeq" id="WP_110217259.1">
    <property type="nucleotide sequence ID" value="NZ_CAYACU010000009.1"/>
</dbReference>
<dbReference type="InterPro" id="IPR028098">
    <property type="entry name" value="Glyco_trans_4-like_N"/>
</dbReference>
<keyword evidence="1 4" id="KW-0808">Transferase</keyword>
<feature type="domain" description="Glycosyl transferase family 1" evidence="2">
    <location>
        <begin position="218"/>
        <end position="386"/>
    </location>
</feature>
<dbReference type="AlphaFoldDB" id="A0A193SEZ8"/>
<reference evidence="4" key="1">
    <citation type="submission" date="2016-02" db="EMBL/GenBank/DDBJ databases">
        <authorList>
            <person name="Wen L."/>
            <person name="He K."/>
            <person name="Yang H."/>
        </authorList>
    </citation>
    <scope>NUCLEOTIDE SEQUENCE</scope>
    <source>
        <strain evidence="4">AKPRH074763</strain>
    </source>
</reference>
<feature type="domain" description="Glycosyltransferase subfamily 4-like N-terminal" evidence="3">
    <location>
        <begin position="15"/>
        <end position="201"/>
    </location>
</feature>
<dbReference type="Pfam" id="PF00534">
    <property type="entry name" value="Glycos_transf_1"/>
    <property type="match status" value="1"/>
</dbReference>
<dbReference type="GO" id="GO:0009103">
    <property type="term" value="P:lipopolysaccharide biosynthetic process"/>
    <property type="evidence" value="ECO:0007669"/>
    <property type="project" value="TreeGrafter"/>
</dbReference>
<accession>A0A193SEZ8</accession>
<dbReference type="PANTHER" id="PTHR46401:SF2">
    <property type="entry name" value="GLYCOSYLTRANSFERASE WBBK-RELATED"/>
    <property type="match status" value="1"/>
</dbReference>
<name>A0A193SEZ8_KLEPN</name>
<organism evidence="4">
    <name type="scientific">Klebsiella pneumoniae</name>
    <dbReference type="NCBI Taxonomy" id="573"/>
    <lineage>
        <taxon>Bacteria</taxon>
        <taxon>Pseudomonadati</taxon>
        <taxon>Pseudomonadota</taxon>
        <taxon>Gammaproteobacteria</taxon>
        <taxon>Enterobacterales</taxon>
        <taxon>Enterobacteriaceae</taxon>
        <taxon>Klebsiella/Raoultella group</taxon>
        <taxon>Klebsiella</taxon>
        <taxon>Klebsiella pneumoniae complex</taxon>
    </lineage>
</organism>
<evidence type="ECO:0000313" key="4">
    <source>
        <dbReference type="EMBL" id="CZQ25146.1"/>
    </source>
</evidence>
<dbReference type="PANTHER" id="PTHR46401">
    <property type="entry name" value="GLYCOSYLTRANSFERASE WBBK-RELATED"/>
    <property type="match status" value="1"/>
</dbReference>
<dbReference type="GO" id="GO:0016757">
    <property type="term" value="F:glycosyltransferase activity"/>
    <property type="evidence" value="ECO:0007669"/>
    <property type="project" value="InterPro"/>
</dbReference>
<dbReference type="NCBIfam" id="NF007640">
    <property type="entry name" value="PRK10307.1"/>
    <property type="match status" value="1"/>
</dbReference>
<evidence type="ECO:0000259" key="2">
    <source>
        <dbReference type="Pfam" id="PF00534"/>
    </source>
</evidence>
<sequence length="405" mass="45530">MKILVYGLNFSPELTGIGKYSGEMATWFSDNSNDVKVITAPPYYPEWKIHKGFSSWKYTVTNDKFDIVRCPIFVPKKINTFNRLLHLLSFSFSSLIPLINQRKWKPDYIICVVPTLFCVPGAILLRKLSGAKIILHVQDYEVDAMVGLGLSKSPLLASLARKFETWCLTSVDKVSTISKSMMRKAVEKKVQPENIIFFPNWSEVSRFTNIQPEDVINLKERLDLPKYDKLILYSGNIGEKQGLEIIVDVAKRFQEKSYLFLFVGQGGGRQRLEAIVSENKLCNVLFRPLQPYDDLPALLKLADCHLVIQKRGAADAVLPSKLTNILAVGGNSIITAEPDTELGQLCNDYPGIAICVEPESQVAIYDGIVKCLALPSENRIAKQYAAENLDIDCVLPKFIDVLHRV</sequence>
<evidence type="ECO:0000256" key="1">
    <source>
        <dbReference type="ARBA" id="ARBA00022679"/>
    </source>
</evidence>
<reference evidence="4" key="2">
    <citation type="submission" date="2016-06" db="EMBL/GenBank/DDBJ databases">
        <title>Towards a vaccine: An investigation of Klebsiella pneumoniae surface antigens.</title>
        <authorList>
            <person name="Follador R."/>
            <person name="Heinz E."/>
            <person name="Wyres K.L."/>
            <person name="Ellington M.J."/>
            <person name="Kowarik M."/>
            <person name="Holt K.E."/>
            <person name="Thomson N.R."/>
        </authorList>
    </citation>
    <scope>NUCLEOTIDE SEQUENCE</scope>
    <source>
        <strain evidence="4">AKPRH074763</strain>
    </source>
</reference>
<evidence type="ECO:0000259" key="3">
    <source>
        <dbReference type="Pfam" id="PF13579"/>
    </source>
</evidence>
<protein>
    <submittedName>
        <fullName evidence="4">Glycosyl transferases group 1</fullName>
    </submittedName>
</protein>
<dbReference type="Pfam" id="PF13579">
    <property type="entry name" value="Glyco_trans_4_4"/>
    <property type="match status" value="1"/>
</dbReference>
<dbReference type="InterPro" id="IPR001296">
    <property type="entry name" value="Glyco_trans_1"/>
</dbReference>
<dbReference type="EMBL" id="LT174590">
    <property type="protein sequence ID" value="CZQ25146.1"/>
    <property type="molecule type" value="Genomic_DNA"/>
</dbReference>
<dbReference type="CDD" id="cd03794">
    <property type="entry name" value="GT4_WbuB-like"/>
    <property type="match status" value="1"/>
</dbReference>
<proteinExistence type="predicted"/>
<dbReference type="SUPFAM" id="SSF53756">
    <property type="entry name" value="UDP-Glycosyltransferase/glycogen phosphorylase"/>
    <property type="match status" value="1"/>
</dbReference>
<dbReference type="Gene3D" id="3.40.50.2000">
    <property type="entry name" value="Glycogen Phosphorylase B"/>
    <property type="match status" value="2"/>
</dbReference>